<organism evidence="1 2">
    <name type="scientific">Ruminobacter amylophilus</name>
    <dbReference type="NCBI Taxonomy" id="867"/>
    <lineage>
        <taxon>Bacteria</taxon>
        <taxon>Pseudomonadati</taxon>
        <taxon>Pseudomonadota</taxon>
        <taxon>Gammaproteobacteria</taxon>
        <taxon>Aeromonadales</taxon>
        <taxon>Succinivibrionaceae</taxon>
        <taxon>Ruminobacter</taxon>
    </lineage>
</organism>
<dbReference type="OrthoDB" id="6287162at2"/>
<dbReference type="InterPro" id="IPR014729">
    <property type="entry name" value="Rossmann-like_a/b/a_fold"/>
</dbReference>
<proteinExistence type="predicted"/>
<keyword evidence="2" id="KW-1185">Reference proteome</keyword>
<accession>A0A662ZKU3</accession>
<dbReference type="Proteomes" id="UP000243745">
    <property type="component" value="Unassembled WGS sequence"/>
</dbReference>
<evidence type="ECO:0000313" key="2">
    <source>
        <dbReference type="Proteomes" id="UP000243745"/>
    </source>
</evidence>
<dbReference type="RefSeq" id="WP_093143356.1">
    <property type="nucleotide sequence ID" value="NZ_FOXF01000053.1"/>
</dbReference>
<sequence length="758" mass="88081">MYKNTKNIIESNFFYIDSDTCNITNSTLFGYIIQPEGIISQNNIGNDFCFDMQKMTCGAFVYIDNSDNEIKIYQDFNGSFGLYVYKNSDGFFGISNSFIHLVNKIKNKHKLSFNYDYAYTFYNCDVCHSNYSDTMINEISLLPKDCFVSISKNTKNLCVNNIDWKLNSIDLDSKEGIDTLDKWCLKWTSIFRKLKSTSNNLSVDLSGGFDSRMVFSLFVNSGIDLNTIKVHTIEDDLHVHGEDYKIASKIAKHYGFSLNNNSHITKKVTPMDNVEGALALSLYPKMCFHKQMYIKNYYAEEPQYTITGAGGECSRAYWVYSYKEYLHKQIDKCKDSQPFIKNYIEREFFKIFSEISNRYNINSNDPQLSEILYRDARSRNHFGKTAVAHYFSNEYQLWPMLDPLILKLKKNTARCKDKNLLMATIFDRYAPDLLLFEFEGQRFIDKATIAEAKSLNAKYGKYTHGFVDIIGLIKQQSVTVTNELNDVLPYARTDLELSIRNIVTSIEFKKFCNSYFYDGIWEDSEKFYTDVKYHPLQQYYCLLSMVKIMKDVIISQTPNLGFDFNSSVKNHRSLIDDLLFDKNKFHKEQMFNKILRLLMPIRIDFKNFGKDNKLEISSEARVSTPKYFCDELGTGYVLESDKNIGAIHIKVIHDGLLKMYFKASDRRIDGSRYPLFVDYESIKINGNELLKSTLSSWHDSPYKYEMNVKHGEKVTVEVKCKCHRYPLIELINILEKLGGISLESIDAAQLMLFCDIKK</sequence>
<reference evidence="1 2" key="1">
    <citation type="submission" date="2016-10" db="EMBL/GenBank/DDBJ databases">
        <authorList>
            <person name="Varghese N."/>
            <person name="Submissions S."/>
        </authorList>
    </citation>
    <scope>NUCLEOTIDE SEQUENCE [LARGE SCALE GENOMIC DNA]</scope>
    <source>
        <strain evidence="1 2">DSM 1361</strain>
    </source>
</reference>
<dbReference type="Gene3D" id="3.40.50.620">
    <property type="entry name" value="HUPs"/>
    <property type="match status" value="1"/>
</dbReference>
<gene>
    <name evidence="1" type="ORF">SAMN02910344_02027</name>
</gene>
<protein>
    <recommendedName>
        <fullName evidence="3">Asparagine synthase</fullName>
    </recommendedName>
</protein>
<evidence type="ECO:0000313" key="1">
    <source>
        <dbReference type="EMBL" id="SFP67336.1"/>
    </source>
</evidence>
<dbReference type="SUPFAM" id="SSF52402">
    <property type="entry name" value="Adenine nucleotide alpha hydrolases-like"/>
    <property type="match status" value="1"/>
</dbReference>
<dbReference type="EMBL" id="FOXF01000053">
    <property type="protein sequence ID" value="SFP67336.1"/>
    <property type="molecule type" value="Genomic_DNA"/>
</dbReference>
<evidence type="ECO:0008006" key="3">
    <source>
        <dbReference type="Google" id="ProtNLM"/>
    </source>
</evidence>
<dbReference type="AlphaFoldDB" id="A0A662ZKU3"/>
<name>A0A662ZKU3_9GAMM</name>